<keyword evidence="3" id="KW-1185">Reference proteome</keyword>
<name>A0ABT6B8D7_9GAMM</name>
<protein>
    <recommendedName>
        <fullName evidence="4">Phage tail protein</fullName>
    </recommendedName>
</protein>
<organism evidence="2 3">
    <name type="scientific">Luteibacter sahnii</name>
    <dbReference type="NCBI Taxonomy" id="3021977"/>
    <lineage>
        <taxon>Bacteria</taxon>
        <taxon>Pseudomonadati</taxon>
        <taxon>Pseudomonadota</taxon>
        <taxon>Gammaproteobacteria</taxon>
        <taxon>Lysobacterales</taxon>
        <taxon>Rhodanobacteraceae</taxon>
        <taxon>Luteibacter</taxon>
    </lineage>
</organism>
<accession>A0ABT6B8D7</accession>
<dbReference type="Proteomes" id="UP001528850">
    <property type="component" value="Unassembled WGS sequence"/>
</dbReference>
<reference evidence="2 3" key="1">
    <citation type="journal article" date="2024" name="Curr. Microbiol.">
        <title>Luteibacter sahnii sp. nov., A Novel Yellow-Colored Xanthomonadin Pigment Producing Probiotic Bacterium from Healthy Rice Seed Microbiome.</title>
        <authorList>
            <person name="Jaiswal G."/>
            <person name="Rana R."/>
            <person name="Nayak P.K."/>
            <person name="Chouhan R."/>
            <person name="Gandhi S.G."/>
            <person name="Patel H.K."/>
            <person name="Patil P.B."/>
        </authorList>
    </citation>
    <scope>NUCLEOTIDE SEQUENCE [LARGE SCALE GENOMIC DNA]</scope>
    <source>
        <strain evidence="2 3">PPL201</strain>
    </source>
</reference>
<evidence type="ECO:0000256" key="1">
    <source>
        <dbReference type="SAM" id="MobiDB-lite"/>
    </source>
</evidence>
<evidence type="ECO:0000313" key="2">
    <source>
        <dbReference type="EMBL" id="MDF4024133.1"/>
    </source>
</evidence>
<sequence length="147" mass="15816">MANKAKSTQGRKVEVSTSGGSGGTWVKIGQTSDIPLQTGSAQYSDATNYDSNEKEYISALDDVQDLNIPFQRVVDDDGQNMARDAAFQRPRPTLFFRITTGQGEVMSFQSEVGGWQVTGPANTVENGQFTVRPRGIVWTPPAAQGGA</sequence>
<comment type="caution">
    <text evidence="2">The sequence shown here is derived from an EMBL/GenBank/DDBJ whole genome shotgun (WGS) entry which is preliminary data.</text>
</comment>
<gene>
    <name evidence="2" type="ORF">P3W24_04000</name>
</gene>
<feature type="region of interest" description="Disordered" evidence="1">
    <location>
        <begin position="1"/>
        <end position="26"/>
    </location>
</feature>
<dbReference type="Gene3D" id="4.10.410.40">
    <property type="match status" value="1"/>
</dbReference>
<proteinExistence type="predicted"/>
<feature type="compositionally biased region" description="Polar residues" evidence="1">
    <location>
        <begin position="1"/>
        <end position="10"/>
    </location>
</feature>
<evidence type="ECO:0000313" key="3">
    <source>
        <dbReference type="Proteomes" id="UP001528850"/>
    </source>
</evidence>
<dbReference type="EMBL" id="JARJJS010000001">
    <property type="protein sequence ID" value="MDF4024133.1"/>
    <property type="molecule type" value="Genomic_DNA"/>
</dbReference>
<evidence type="ECO:0008006" key="4">
    <source>
        <dbReference type="Google" id="ProtNLM"/>
    </source>
</evidence>